<reference evidence="2" key="1">
    <citation type="journal article" date="2022" name="Mol. Ecol. Resour.">
        <title>The genomes of chicory, endive, great burdock and yacon provide insights into Asteraceae palaeo-polyploidization history and plant inulin production.</title>
        <authorList>
            <person name="Fan W."/>
            <person name="Wang S."/>
            <person name="Wang H."/>
            <person name="Wang A."/>
            <person name="Jiang F."/>
            <person name="Liu H."/>
            <person name="Zhao H."/>
            <person name="Xu D."/>
            <person name="Zhang Y."/>
        </authorList>
    </citation>
    <scope>NUCLEOTIDE SEQUENCE [LARGE SCALE GENOMIC DNA]</scope>
    <source>
        <strain evidence="2">cv. Niubang</strain>
    </source>
</reference>
<name>A0ACB9FHK6_ARCLA</name>
<comment type="caution">
    <text evidence="1">The sequence shown here is derived from an EMBL/GenBank/DDBJ whole genome shotgun (WGS) entry which is preliminary data.</text>
</comment>
<dbReference type="Proteomes" id="UP001055879">
    <property type="component" value="Linkage Group LG01"/>
</dbReference>
<sequence length="69" mass="7920">MEALVPHHSTWTTSYLTTRRPPFATPDLLLTFSVASNSNRKTDRLFSNFLVVSSSRIFPAFMNFVIREV</sequence>
<dbReference type="EMBL" id="CM042047">
    <property type="protein sequence ID" value="KAI3770481.1"/>
    <property type="molecule type" value="Genomic_DNA"/>
</dbReference>
<gene>
    <name evidence="1" type="ORF">L6452_01615</name>
</gene>
<evidence type="ECO:0000313" key="1">
    <source>
        <dbReference type="EMBL" id="KAI3770481.1"/>
    </source>
</evidence>
<reference evidence="1 2" key="2">
    <citation type="journal article" date="2022" name="Mol. Ecol. Resour.">
        <title>The genomes of chicory, endive, great burdock and yacon provide insights into Asteraceae paleo-polyploidization history and plant inulin production.</title>
        <authorList>
            <person name="Fan W."/>
            <person name="Wang S."/>
            <person name="Wang H."/>
            <person name="Wang A."/>
            <person name="Jiang F."/>
            <person name="Liu H."/>
            <person name="Zhao H."/>
            <person name="Xu D."/>
            <person name="Zhang Y."/>
        </authorList>
    </citation>
    <scope>NUCLEOTIDE SEQUENCE [LARGE SCALE GENOMIC DNA]</scope>
    <source>
        <strain evidence="2">cv. Niubang</strain>
    </source>
</reference>
<proteinExistence type="predicted"/>
<evidence type="ECO:0000313" key="2">
    <source>
        <dbReference type="Proteomes" id="UP001055879"/>
    </source>
</evidence>
<accession>A0ACB9FHK6</accession>
<organism evidence="1 2">
    <name type="scientific">Arctium lappa</name>
    <name type="common">Greater burdock</name>
    <name type="synonym">Lappa major</name>
    <dbReference type="NCBI Taxonomy" id="4217"/>
    <lineage>
        <taxon>Eukaryota</taxon>
        <taxon>Viridiplantae</taxon>
        <taxon>Streptophyta</taxon>
        <taxon>Embryophyta</taxon>
        <taxon>Tracheophyta</taxon>
        <taxon>Spermatophyta</taxon>
        <taxon>Magnoliopsida</taxon>
        <taxon>eudicotyledons</taxon>
        <taxon>Gunneridae</taxon>
        <taxon>Pentapetalae</taxon>
        <taxon>asterids</taxon>
        <taxon>campanulids</taxon>
        <taxon>Asterales</taxon>
        <taxon>Asteraceae</taxon>
        <taxon>Carduoideae</taxon>
        <taxon>Cardueae</taxon>
        <taxon>Arctiinae</taxon>
        <taxon>Arctium</taxon>
    </lineage>
</organism>
<keyword evidence="2" id="KW-1185">Reference proteome</keyword>
<protein>
    <submittedName>
        <fullName evidence="1">Uncharacterized protein</fullName>
    </submittedName>
</protein>